<reference evidence="2 3" key="1">
    <citation type="submission" date="2023-04" db="EMBL/GenBank/DDBJ databases">
        <title>Genome of Basidiobolus ranarum AG-B5.</title>
        <authorList>
            <person name="Stajich J.E."/>
            <person name="Carter-House D."/>
            <person name="Gryganskyi A."/>
        </authorList>
    </citation>
    <scope>NUCLEOTIDE SEQUENCE [LARGE SCALE GENOMIC DNA]</scope>
    <source>
        <strain evidence="2 3">AG-B5</strain>
    </source>
</reference>
<proteinExistence type="predicted"/>
<feature type="region of interest" description="Disordered" evidence="1">
    <location>
        <begin position="1"/>
        <end position="95"/>
    </location>
</feature>
<accession>A0ABR2WQM0</accession>
<evidence type="ECO:0000313" key="3">
    <source>
        <dbReference type="Proteomes" id="UP001479436"/>
    </source>
</evidence>
<sequence>MGPPIPTGEPSKTGSSSGSTEVSKSTSKPTHGPKPTKSASNSTASSKPTHKPKPTHGGGSKGRSTVTKTITTTVWSCHSKSTKSSSGQPEPTSGNCTDGQLQCVGDAFAQCSNGQWIKRPCAPGTKCASAGDSVVCV</sequence>
<feature type="compositionally biased region" description="Low complexity" evidence="1">
    <location>
        <begin position="8"/>
        <end position="28"/>
    </location>
</feature>
<dbReference type="Proteomes" id="UP001479436">
    <property type="component" value="Unassembled WGS sequence"/>
</dbReference>
<comment type="caution">
    <text evidence="2">The sequence shown here is derived from an EMBL/GenBank/DDBJ whole genome shotgun (WGS) entry which is preliminary data.</text>
</comment>
<feature type="compositionally biased region" description="Low complexity" evidence="1">
    <location>
        <begin position="65"/>
        <end position="86"/>
    </location>
</feature>
<dbReference type="EMBL" id="JASJQH010000563">
    <property type="protein sequence ID" value="KAK9763757.1"/>
    <property type="molecule type" value="Genomic_DNA"/>
</dbReference>
<evidence type="ECO:0000313" key="2">
    <source>
        <dbReference type="EMBL" id="KAK9763757.1"/>
    </source>
</evidence>
<name>A0ABR2WQM0_9FUNG</name>
<feature type="compositionally biased region" description="Low complexity" evidence="1">
    <location>
        <begin position="35"/>
        <end position="47"/>
    </location>
</feature>
<keyword evidence="3" id="KW-1185">Reference proteome</keyword>
<gene>
    <name evidence="2" type="ORF">K7432_009289</name>
</gene>
<evidence type="ECO:0000256" key="1">
    <source>
        <dbReference type="SAM" id="MobiDB-lite"/>
    </source>
</evidence>
<organism evidence="2 3">
    <name type="scientific">Basidiobolus ranarum</name>
    <dbReference type="NCBI Taxonomy" id="34480"/>
    <lineage>
        <taxon>Eukaryota</taxon>
        <taxon>Fungi</taxon>
        <taxon>Fungi incertae sedis</taxon>
        <taxon>Zoopagomycota</taxon>
        <taxon>Entomophthoromycotina</taxon>
        <taxon>Basidiobolomycetes</taxon>
        <taxon>Basidiobolales</taxon>
        <taxon>Basidiobolaceae</taxon>
        <taxon>Basidiobolus</taxon>
    </lineage>
</organism>
<protein>
    <submittedName>
        <fullName evidence="2">Uncharacterized protein</fullName>
    </submittedName>
</protein>